<name>A0A4Z2IH27_9TELE</name>
<keyword evidence="2" id="KW-1185">Reference proteome</keyword>
<comment type="caution">
    <text evidence="1">The sequence shown here is derived from an EMBL/GenBank/DDBJ whole genome shotgun (WGS) entry which is preliminary data.</text>
</comment>
<dbReference type="Proteomes" id="UP000314294">
    <property type="component" value="Unassembled WGS sequence"/>
</dbReference>
<organism evidence="1 2">
    <name type="scientific">Liparis tanakae</name>
    <name type="common">Tanaka's snailfish</name>
    <dbReference type="NCBI Taxonomy" id="230148"/>
    <lineage>
        <taxon>Eukaryota</taxon>
        <taxon>Metazoa</taxon>
        <taxon>Chordata</taxon>
        <taxon>Craniata</taxon>
        <taxon>Vertebrata</taxon>
        <taxon>Euteleostomi</taxon>
        <taxon>Actinopterygii</taxon>
        <taxon>Neopterygii</taxon>
        <taxon>Teleostei</taxon>
        <taxon>Neoteleostei</taxon>
        <taxon>Acanthomorphata</taxon>
        <taxon>Eupercaria</taxon>
        <taxon>Perciformes</taxon>
        <taxon>Cottioidei</taxon>
        <taxon>Cottales</taxon>
        <taxon>Liparidae</taxon>
        <taxon>Liparis</taxon>
    </lineage>
</organism>
<accession>A0A4Z2IH27</accession>
<gene>
    <name evidence="1" type="ORF">EYF80_013084</name>
</gene>
<evidence type="ECO:0000313" key="2">
    <source>
        <dbReference type="Proteomes" id="UP000314294"/>
    </source>
</evidence>
<dbReference type="EMBL" id="SRLO01000091">
    <property type="protein sequence ID" value="TNN76632.1"/>
    <property type="molecule type" value="Genomic_DNA"/>
</dbReference>
<reference evidence="1 2" key="1">
    <citation type="submission" date="2019-03" db="EMBL/GenBank/DDBJ databases">
        <title>First draft genome of Liparis tanakae, snailfish: a comprehensive survey of snailfish specific genes.</title>
        <authorList>
            <person name="Kim W."/>
            <person name="Song I."/>
            <person name="Jeong J.-H."/>
            <person name="Kim D."/>
            <person name="Kim S."/>
            <person name="Ryu S."/>
            <person name="Song J.Y."/>
            <person name="Lee S.K."/>
        </authorList>
    </citation>
    <scope>NUCLEOTIDE SEQUENCE [LARGE SCALE GENOMIC DNA]</scope>
    <source>
        <tissue evidence="1">Muscle</tissue>
    </source>
</reference>
<proteinExistence type="predicted"/>
<dbReference type="AlphaFoldDB" id="A0A4Z2IH27"/>
<sequence length="72" mass="7480">MCRSAKNELAAPVPVEKTNAPLEGPSAVTLQETISQLAGTDHGLGDLSIQSLRGVTGLSAVDVHLGLIQFVR</sequence>
<evidence type="ECO:0000313" key="1">
    <source>
        <dbReference type="EMBL" id="TNN76632.1"/>
    </source>
</evidence>
<protein>
    <submittedName>
        <fullName evidence="1">Uncharacterized protein</fullName>
    </submittedName>
</protein>